<comment type="caution">
    <text evidence="2">The sequence shown here is derived from an EMBL/GenBank/DDBJ whole genome shotgun (WGS) entry which is preliminary data.</text>
</comment>
<reference evidence="2" key="1">
    <citation type="submission" date="2021-01" db="EMBL/GenBank/DDBJ databases">
        <title>A chromosome-scale assembly of European eel, Anguilla anguilla.</title>
        <authorList>
            <person name="Henkel C."/>
            <person name="Jong-Raadsen S.A."/>
            <person name="Dufour S."/>
            <person name="Weltzien F.-A."/>
            <person name="Palstra A.P."/>
            <person name="Pelster B."/>
            <person name="Spaink H.P."/>
            <person name="Van Den Thillart G.E."/>
            <person name="Jansen H."/>
            <person name="Zahm M."/>
            <person name="Klopp C."/>
            <person name="Cedric C."/>
            <person name="Louis A."/>
            <person name="Berthelot C."/>
            <person name="Parey E."/>
            <person name="Roest Crollius H."/>
            <person name="Montfort J."/>
            <person name="Robinson-Rechavi M."/>
            <person name="Bucao C."/>
            <person name="Bouchez O."/>
            <person name="Gislard M."/>
            <person name="Lluch J."/>
            <person name="Milhes M."/>
            <person name="Lampietro C."/>
            <person name="Lopez Roques C."/>
            <person name="Donnadieu C."/>
            <person name="Braasch I."/>
            <person name="Desvignes T."/>
            <person name="Postlethwait J."/>
            <person name="Bobe J."/>
            <person name="Guiguen Y."/>
            <person name="Dirks R."/>
        </authorList>
    </citation>
    <scope>NUCLEOTIDE SEQUENCE</scope>
    <source>
        <strain evidence="2">Tag_6206</strain>
        <tissue evidence="2">Liver</tissue>
    </source>
</reference>
<dbReference type="PANTHER" id="PTHR31366:SF2">
    <property type="entry name" value="UPF0739 PROTEIN C1ORF74"/>
    <property type="match status" value="1"/>
</dbReference>
<dbReference type="Proteomes" id="UP001044222">
    <property type="component" value="Chromosome 12"/>
</dbReference>
<proteinExistence type="inferred from homology"/>
<dbReference type="InterPro" id="IPR027850">
    <property type="entry name" value="DUF4504"/>
</dbReference>
<dbReference type="AlphaFoldDB" id="A0A9D3RPU5"/>
<accession>A0A9D3RPU5</accession>
<evidence type="ECO:0000313" key="2">
    <source>
        <dbReference type="EMBL" id="KAG5837941.1"/>
    </source>
</evidence>
<dbReference type="PANTHER" id="PTHR31366">
    <property type="entry name" value="UPF0739 PROTEIN C1ORF74"/>
    <property type="match status" value="1"/>
</dbReference>
<gene>
    <name evidence="2" type="ORF">ANANG_G00218440</name>
</gene>
<comment type="similarity">
    <text evidence="1">Belongs to the UPF0739 family.</text>
</comment>
<name>A0A9D3RPU5_ANGAN</name>
<organism evidence="2 3">
    <name type="scientific">Anguilla anguilla</name>
    <name type="common">European freshwater eel</name>
    <name type="synonym">Muraena anguilla</name>
    <dbReference type="NCBI Taxonomy" id="7936"/>
    <lineage>
        <taxon>Eukaryota</taxon>
        <taxon>Metazoa</taxon>
        <taxon>Chordata</taxon>
        <taxon>Craniata</taxon>
        <taxon>Vertebrata</taxon>
        <taxon>Euteleostomi</taxon>
        <taxon>Actinopterygii</taxon>
        <taxon>Neopterygii</taxon>
        <taxon>Teleostei</taxon>
        <taxon>Anguilliformes</taxon>
        <taxon>Anguillidae</taxon>
        <taxon>Anguilla</taxon>
    </lineage>
</organism>
<dbReference type="EMBL" id="JAFIRN010000012">
    <property type="protein sequence ID" value="KAG5837941.1"/>
    <property type="molecule type" value="Genomic_DNA"/>
</dbReference>
<evidence type="ECO:0000256" key="1">
    <source>
        <dbReference type="ARBA" id="ARBA00007065"/>
    </source>
</evidence>
<keyword evidence="3" id="KW-1185">Reference proteome</keyword>
<dbReference type="Pfam" id="PF14953">
    <property type="entry name" value="DUF4504"/>
    <property type="match status" value="1"/>
</dbReference>
<evidence type="ECO:0000313" key="3">
    <source>
        <dbReference type="Proteomes" id="UP001044222"/>
    </source>
</evidence>
<protein>
    <submittedName>
        <fullName evidence="2">Uncharacterized protein</fullName>
    </submittedName>
</protein>
<sequence length="266" mass="29245">MSVMGSPECFVVAARQFLTSGKKKFLSVPSCSSLAVQVLAVDSGLKPAMVYDTNSAGPDQVQRYLDKLRALGHVKNAVRIVTIDDNILIINLDLIIMHLEELLLKKNVAVIDVSKSRDQPALATMESSGIEESMQGILHSLRTLERDSLVVPAVGEQLCAGWNLCSVYGILLGFPATYWFDQKRSFENCLSMVPLVVTTARASWDAVAGGYKQVFSSFSIPQLLIKETQPLLDSWTEKLQERFSQQSTFSALTVSTETVRLPSLSL</sequence>